<feature type="binding site" evidence="2">
    <location>
        <position position="66"/>
    </location>
    <ligand>
        <name>substrate</name>
    </ligand>
</feature>
<dbReference type="InterPro" id="IPR036424">
    <property type="entry name" value="UPP_synth-like_sf"/>
</dbReference>
<comment type="subunit">
    <text evidence="2">Homodimer.</text>
</comment>
<dbReference type="AlphaFoldDB" id="A0A401H998"/>
<feature type="binding site" evidence="2">
    <location>
        <begin position="59"/>
        <end position="61"/>
    </location>
    <ligand>
        <name>substrate</name>
    </ligand>
</feature>
<dbReference type="Proteomes" id="UP000291213">
    <property type="component" value="Unassembled WGS sequence"/>
</dbReference>
<dbReference type="GO" id="GO:0045547">
    <property type="term" value="F:ditrans,polycis-polyprenyl diphosphate synthase [(2E,6E)-farnesyl diphosphate specific] activity"/>
    <property type="evidence" value="ECO:0007669"/>
    <property type="project" value="TreeGrafter"/>
</dbReference>
<evidence type="ECO:0000313" key="3">
    <source>
        <dbReference type="EMBL" id="GBF09025.1"/>
    </source>
</evidence>
<sequence>MKQPRAIGIIPDGNRRWASLRGENLYIAYYTGYRNVKRILTYIRDFYPAIRSVYLYVLSRDNCSKRTRAELSILYRIMRRSIERDIAEIERGGASLVIVGDINHPNLPDNIRESLAPYHFDMYLKKGSLPDSRRVVAGLCYDPFWEIEHYTPKTLPSRLLDEIDLVIRTGGEKRLSSFFPLLTRYAELYFTDKLWPDFTREDLDRAIQWFSTRRRPMGR</sequence>
<dbReference type="PANTHER" id="PTHR10291:SF43">
    <property type="entry name" value="DEHYDRODOLICHYL DIPHOSPHATE SYNTHASE COMPLEX SUBUNIT DHDDS"/>
    <property type="match status" value="1"/>
</dbReference>
<comment type="catalytic activity">
    <reaction evidence="2">
        <text>geranylgeranyl diphosphate + 7 isopentenyl diphosphate = tri-trans,hepta-cis-undecaprenyl diphosphate + 7 diphosphate</text>
        <dbReference type="Rhea" id="RHEA:27622"/>
        <dbReference type="ChEBI" id="CHEBI:33019"/>
        <dbReference type="ChEBI" id="CHEBI:57533"/>
        <dbReference type="ChEBI" id="CHEBI:60388"/>
        <dbReference type="ChEBI" id="CHEBI:128769"/>
        <dbReference type="EC" id="2.5.1.89"/>
    </reaction>
</comment>
<dbReference type="GO" id="GO:0000287">
    <property type="term" value="F:magnesium ion binding"/>
    <property type="evidence" value="ECO:0007669"/>
    <property type="project" value="UniProtKB-UniRule"/>
</dbReference>
<dbReference type="InterPro" id="IPR001441">
    <property type="entry name" value="UPP_synth-like"/>
</dbReference>
<gene>
    <name evidence="2" type="primary">uppS</name>
    <name evidence="3" type="ORF">apy_07500</name>
</gene>
<feature type="binding site" evidence="2">
    <location>
        <position position="17"/>
    </location>
    <ligand>
        <name>substrate</name>
    </ligand>
</feature>
<organism evidence="3 4">
    <name type="scientific">Aeropyrum pernix</name>
    <dbReference type="NCBI Taxonomy" id="56636"/>
    <lineage>
        <taxon>Archaea</taxon>
        <taxon>Thermoproteota</taxon>
        <taxon>Thermoprotei</taxon>
        <taxon>Desulfurococcales</taxon>
        <taxon>Desulfurococcaceae</taxon>
        <taxon>Aeropyrum</taxon>
    </lineage>
</organism>
<name>A0A401H998_AERPX</name>
<dbReference type="Pfam" id="PF01255">
    <property type="entry name" value="Prenyltransf"/>
    <property type="match status" value="2"/>
</dbReference>
<proteinExistence type="inferred from homology"/>
<dbReference type="SUPFAM" id="SSF64005">
    <property type="entry name" value="Undecaprenyl diphosphate synthase"/>
    <property type="match status" value="1"/>
</dbReference>
<dbReference type="PANTHER" id="PTHR10291">
    <property type="entry name" value="DEHYDRODOLICHYL DIPHOSPHATE SYNTHASE FAMILY MEMBER"/>
    <property type="match status" value="1"/>
</dbReference>
<feature type="binding site" evidence="2">
    <location>
        <position position="187"/>
    </location>
    <ligand>
        <name>Mg(2+)</name>
        <dbReference type="ChEBI" id="CHEBI:18420"/>
    </ligand>
</feature>
<comment type="cofactor">
    <cofactor evidence="2">
        <name>Mg(2+)</name>
        <dbReference type="ChEBI" id="CHEBI:18420"/>
    </cofactor>
    <text evidence="2">Binds 2 magnesium ions per subunit.</text>
</comment>
<dbReference type="GO" id="GO:0016094">
    <property type="term" value="P:polyprenol biosynthetic process"/>
    <property type="evidence" value="ECO:0007669"/>
    <property type="project" value="TreeGrafter"/>
</dbReference>
<comment type="caution">
    <text evidence="2">Lacks conserved residue(s) required for the propagation of feature annotation.</text>
</comment>
<comment type="caution">
    <text evidence="3">The sequence shown here is derived from an EMBL/GenBank/DDBJ whole genome shotgun (WGS) entry which is preliminary data.</text>
</comment>
<evidence type="ECO:0000256" key="1">
    <source>
        <dbReference type="ARBA" id="ARBA00022679"/>
    </source>
</evidence>
<dbReference type="PROSITE" id="PS01066">
    <property type="entry name" value="UPP_SYNTHASE"/>
    <property type="match status" value="1"/>
</dbReference>
<feature type="binding site" evidence="2">
    <location>
        <begin position="13"/>
        <end position="16"/>
    </location>
    <ligand>
        <name>substrate</name>
    </ligand>
</feature>
<comment type="function">
    <text evidence="2">Catalyzes the sequential condensation of isopentenyl diphosphate (IPP) with geranylgeranyl diphosphate (GGPP) to yield (2Z,6Z,10Z,14Z,18Z,22Z,26Z,30E,34E,38E)-undecaprenyl diphosphate (tritrans,heptacis-UPP). It is probably the precursor of glycosyl carrier lipids.</text>
</comment>
<feature type="binding site" evidence="2">
    <location>
        <begin position="174"/>
        <end position="176"/>
    </location>
    <ligand>
        <name>substrate</name>
    </ligand>
</feature>
<evidence type="ECO:0000313" key="4">
    <source>
        <dbReference type="Proteomes" id="UP000291213"/>
    </source>
</evidence>
<keyword evidence="2" id="KW-0460">Magnesium</keyword>
<dbReference type="RefSeq" id="WP_131160038.1">
    <property type="nucleotide sequence ID" value="NZ_BDMD01000039.1"/>
</dbReference>
<dbReference type="InterPro" id="IPR018520">
    <property type="entry name" value="UPP_synth-like_CS"/>
</dbReference>
<dbReference type="Gene3D" id="3.40.1180.10">
    <property type="entry name" value="Decaprenyl diphosphate synthase-like"/>
    <property type="match status" value="2"/>
</dbReference>
<accession>A0A401H998</accession>
<comment type="similarity">
    <text evidence="2">Belongs to the UPP synthase family.</text>
</comment>
<feature type="binding site" evidence="2">
    <location>
        <position position="12"/>
    </location>
    <ligand>
        <name>Mg(2+)</name>
        <dbReference type="ChEBI" id="CHEBI:18420"/>
    </ligand>
</feature>
<keyword evidence="1 2" id="KW-0808">Transferase</keyword>
<dbReference type="HAMAP" id="MF_01139">
    <property type="entry name" value="ISPT"/>
    <property type="match status" value="1"/>
</dbReference>
<evidence type="ECO:0000256" key="2">
    <source>
        <dbReference type="HAMAP-Rule" id="MF_01139"/>
    </source>
</evidence>
<keyword evidence="2" id="KW-0479">Metal-binding</keyword>
<dbReference type="OrthoDB" id="8293at2157"/>
<feature type="active site" evidence="2">
    <location>
        <position position="12"/>
    </location>
</feature>
<reference evidence="3 4" key="1">
    <citation type="submission" date="2017-02" db="EMBL/GenBank/DDBJ databases">
        <title>isolation and characterization of a novel temperate virus Aeropyrum globular virus 1 infecting hyperthermophilic archaeon Aeropyrum.</title>
        <authorList>
            <person name="Yumiya M."/>
            <person name="Yoshida T."/>
            <person name="Sako Y."/>
        </authorList>
    </citation>
    <scope>NUCLEOTIDE SEQUENCE [LARGE SCALE GENOMIC DNA]</scope>
    <source>
        <strain evidence="3 4">YK1-12-2013</strain>
    </source>
</reference>
<feature type="active site" description="Proton acceptor" evidence="2">
    <location>
        <position position="62"/>
    </location>
</feature>
<dbReference type="EMBL" id="BDMD01000039">
    <property type="protein sequence ID" value="GBF09025.1"/>
    <property type="molecule type" value="Genomic_DNA"/>
</dbReference>
<feature type="binding site" evidence="2">
    <location>
        <position position="168"/>
    </location>
    <ligand>
        <name>substrate</name>
    </ligand>
</feature>
<protein>
    <recommendedName>
        <fullName evidence="2">Tritrans,polycis-undecaprenyl-diphosphate synthase (geranylgeranyl-diphosphate specific)</fullName>
        <ecNumber evidence="2">2.5.1.89</ecNumber>
    </recommendedName>
    <alternativeName>
        <fullName evidence="2">Undecaprenyl diphosphate synthase</fullName>
        <shortName evidence="2">UDS</shortName>
    </alternativeName>
    <alternativeName>
        <fullName evidence="2">Undecaprenyl pyrophosphate synthase</fullName>
        <shortName evidence="2">UPP synthase</shortName>
    </alternativeName>
</protein>
<dbReference type="EC" id="2.5.1.89" evidence="2"/>